<protein>
    <submittedName>
        <fullName evidence="1">Ornithine cyclodeaminase family protein</fullName>
    </submittedName>
</protein>
<gene>
    <name evidence="1" type="ORF">OKJ99_33550</name>
</gene>
<keyword evidence="2" id="KW-1185">Reference proteome</keyword>
<dbReference type="InterPro" id="IPR036291">
    <property type="entry name" value="NAD(P)-bd_dom_sf"/>
</dbReference>
<name>A0ABU6FEF7_9ACTN</name>
<proteinExistence type="predicted"/>
<dbReference type="PANTHER" id="PTHR13812">
    <property type="entry name" value="KETIMINE REDUCTASE MU-CRYSTALLIN"/>
    <property type="match status" value="1"/>
</dbReference>
<dbReference type="Pfam" id="PF02423">
    <property type="entry name" value="OCD_Mu_crystall"/>
    <property type="match status" value="1"/>
</dbReference>
<dbReference type="RefSeq" id="WP_326021901.1">
    <property type="nucleotide sequence ID" value="NZ_JAOZYC010000164.1"/>
</dbReference>
<organism evidence="1 2">
    <name type="scientific">Streptomyces endophyticus</name>
    <dbReference type="NCBI Taxonomy" id="714166"/>
    <lineage>
        <taxon>Bacteria</taxon>
        <taxon>Bacillati</taxon>
        <taxon>Actinomycetota</taxon>
        <taxon>Actinomycetes</taxon>
        <taxon>Kitasatosporales</taxon>
        <taxon>Streptomycetaceae</taxon>
        <taxon>Streptomyces</taxon>
    </lineage>
</organism>
<evidence type="ECO:0000313" key="1">
    <source>
        <dbReference type="EMBL" id="MEB8342430.1"/>
    </source>
</evidence>
<sequence>MQKAQNDRPPRIEYIGADELTKLLPPREAVAAIREALIGGLDPTAAGPPRSILELPDSQGQLLAMPAASEFGVGVKAISAVPANADRGLPRIQGVHLVFRPPSYAPAAVVDGAALTTLRTPAVSVAAVLPLVTRPGRRWRVVVFGAGPQGAGHVRTLRDVGAELAEVTYVVRDPSRVDPALVGDDGVVATADAEAYLRRADLVVCATPSPTPLFDSALLGDDAVVLAVGSHDADAREVDSALTARAQVIVEDVDTALRECGDLVIPVAEGVLPAERLLPMARVVRDESPYATDRPVLFKGSGMAWQDAVVADAAVRASYAVDGDGDGDVSSARRT</sequence>
<dbReference type="EMBL" id="JAOZYC010000164">
    <property type="protein sequence ID" value="MEB8342430.1"/>
    <property type="molecule type" value="Genomic_DNA"/>
</dbReference>
<dbReference type="PIRSF" id="PIRSF001439">
    <property type="entry name" value="CryM"/>
    <property type="match status" value="1"/>
</dbReference>
<dbReference type="InterPro" id="IPR003462">
    <property type="entry name" value="ODC_Mu_crystall"/>
</dbReference>
<dbReference type="Gene3D" id="3.30.1780.10">
    <property type="entry name" value="ornithine cyclodeaminase, domain 1"/>
    <property type="match status" value="1"/>
</dbReference>
<dbReference type="SUPFAM" id="SSF51735">
    <property type="entry name" value="NAD(P)-binding Rossmann-fold domains"/>
    <property type="match status" value="1"/>
</dbReference>
<dbReference type="PANTHER" id="PTHR13812:SF19">
    <property type="entry name" value="KETIMINE REDUCTASE MU-CRYSTALLIN"/>
    <property type="match status" value="1"/>
</dbReference>
<comment type="caution">
    <text evidence="1">The sequence shown here is derived from an EMBL/GenBank/DDBJ whole genome shotgun (WGS) entry which is preliminary data.</text>
</comment>
<dbReference type="Gene3D" id="3.40.50.720">
    <property type="entry name" value="NAD(P)-binding Rossmann-like Domain"/>
    <property type="match status" value="1"/>
</dbReference>
<dbReference type="Proteomes" id="UP001354931">
    <property type="component" value="Unassembled WGS sequence"/>
</dbReference>
<accession>A0ABU6FEF7</accession>
<reference evidence="1 2" key="1">
    <citation type="submission" date="2022-10" db="EMBL/GenBank/DDBJ databases">
        <authorList>
            <person name="Xie J."/>
            <person name="Shen N."/>
        </authorList>
    </citation>
    <scope>NUCLEOTIDE SEQUENCE [LARGE SCALE GENOMIC DNA]</scope>
    <source>
        <strain evidence="1 2">YIM65594</strain>
    </source>
</reference>
<evidence type="ECO:0000313" key="2">
    <source>
        <dbReference type="Proteomes" id="UP001354931"/>
    </source>
</evidence>
<dbReference type="InterPro" id="IPR023401">
    <property type="entry name" value="ODC_N"/>
</dbReference>